<dbReference type="SUPFAM" id="SSF48371">
    <property type="entry name" value="ARM repeat"/>
    <property type="match status" value="1"/>
</dbReference>
<feature type="compositionally biased region" description="Acidic residues" evidence="2">
    <location>
        <begin position="936"/>
        <end position="950"/>
    </location>
</feature>
<dbReference type="Proteomes" id="UP001295684">
    <property type="component" value="Unassembled WGS sequence"/>
</dbReference>
<gene>
    <name evidence="3" type="ORF">ECRASSUSDP1_LOCUS116</name>
</gene>
<dbReference type="InterPro" id="IPR016024">
    <property type="entry name" value="ARM-type_fold"/>
</dbReference>
<keyword evidence="1" id="KW-0853">WD repeat</keyword>
<proteinExistence type="predicted"/>
<dbReference type="InterPro" id="IPR015943">
    <property type="entry name" value="WD40/YVTN_repeat-like_dom_sf"/>
</dbReference>
<reference evidence="3" key="1">
    <citation type="submission" date="2023-07" db="EMBL/GenBank/DDBJ databases">
        <authorList>
            <consortium name="AG Swart"/>
            <person name="Singh M."/>
            <person name="Singh A."/>
            <person name="Seah K."/>
            <person name="Emmerich C."/>
        </authorList>
    </citation>
    <scope>NUCLEOTIDE SEQUENCE</scope>
    <source>
        <strain evidence="3">DP1</strain>
    </source>
</reference>
<dbReference type="PANTHER" id="PTHR44099">
    <property type="entry name" value="RABCONNECTIN-3B, ISOFORM A"/>
    <property type="match status" value="1"/>
</dbReference>
<protein>
    <submittedName>
        <fullName evidence="3">Uncharacterized protein</fullName>
    </submittedName>
</protein>
<sequence>MASLDIPFLVFSRSNFAFETNKSCFSDVLIQDRQEQDPGYEGGNDGPILALSDLCGEVIFYSLDVDSRTVVKKNTGENKTSKIHKTCYHLLLHPKLLLIPSISSKEKVGKLLDGVVVESPAKFILSTSDYLWVSLHDDNVIRIWSISDGRCLMFSPKDLFLTKLRRIFPIPTYDGYLLCFGEKGDVYIINMFRMRLLKHSSFDIDCVKHISLVKVDQSNIWILLTDVKGKISTWQIQTNVNGMNLQTICSENDFDIDFKLKKALILPDEYSKDYKLVYSEEVLQIGKKNTSQTILVITDKEVNIVHLSDDVEDIVEIDKFKGIGDIIFATSIQKNEGIYILIITDTYDCYIDRYDQIPEKTAPLIMVNLLEKSEINNHPVSSSRLEELCEGTKIQYDDFSKMLYIVLHEEKKFLGWFINDMLRNARYYTYASDQDIFRPDSIPLQHCSTDIFADNEPSENHLLKDEKAMSHSETGHNLISFNDIIKEEFKNINYYKFFYSGEKVTCTLIITAIEKLKKITPALVIGTNYGRIFIVSMFQRCEGQPNPIIVVDSHFGNQINGLFFASNRFLFSISEEGTFCITHISEKLIDDHFYQLEHYMSKVLPIQRKRFDKMSRDIQRDYKKKRRNSFTSYTKNLWDFVKIPHTKRFKDMSPFGINKILEVKDIESLRGQSKKEENKSDRAKPRLKKLREYAFVGEDNIIYLFSLKTMQIKKLLSADSHAIGVYYDRDYNYYFILTKDLNMLYYSKVTLTLERKGNFEDASNILCLDDIIQSIFTTGDIFQSHELTDISLNDFETFDKLCEKKNLYMKFGKHKTLDYLNLSLNLPLDYNELSIYSSKYTKALHDLLRIKPNRRQIKVNKEKRREMLKTLNSILYLNNHLYNSDANESDFKRTGVNFIKAHIGTLSKRGNNQQIMMVNIKTVINNLRRKFMDDPDVSAEEEDDDFDSDELPIGGNMMRRKRSSSFGQKESSHEFRRKLSRMAEGDDYEDYKGAQKVSMEGYSKMINKPKVMNVRKSSTASYHTDREFYSNDECEWPIKLMSLFHPFRLSDALDMELEDLFKLSLPCLDIRQGIQGFGESFTFVIAKNKPKLPRYRSLTKKQESKFFNDMLWEVSQYQSSTITTAMLSMLVSVIEMKEKPIAEIINNWLYILLMIMKKSNAKNLSLSYIHKLLLIEDFNINSTARDVILRFFFYNIDIEKETHLLEEWSALLMDTYRQLKNNDKYIKGSFADPTGIPNFGLNSSRDHYALTKYFGELEIRGLIIISYYSLNYVQIVDPKIARRCSKLIIMLTRITVTQARENQMYMHLLNILLQLLSTGIRIYHMTYDNEDILEDVIKLLLHTYNDYKPTGQAQHSSIKLNDFNFYIVKVTNPELSLKRVAAKTLLEIGENFPHRFLAYIQKEAHSLQESHEFQRAILEILKQYIKFYGIALEPYLIQITQIVLKCLDPHDIPLRKNSLVDVTIILGILVKKFPMIDFHHDSQKLAVGTNIGPIAIYDVKTSTKWRVLEGHTGKISCLRFNSRGHYLVSYSATDLSLRLWRVGNTSFFSGIMGTSTKCAKTINLDSVPPKMPTEKKANNPFEMMNAKRSMAKITPDTSLQPEKEDEWSILDCELTFIGKKEREVILRREDRTSEQYKMK</sequence>
<dbReference type="PANTHER" id="PTHR44099:SF4">
    <property type="entry name" value="RABCONNECTIN-3B, ISOFORM A"/>
    <property type="match status" value="1"/>
</dbReference>
<comment type="caution">
    <text evidence="3">The sequence shown here is derived from an EMBL/GenBank/DDBJ whole genome shotgun (WGS) entry which is preliminary data.</text>
</comment>
<feature type="repeat" description="WD" evidence="1">
    <location>
        <begin position="1508"/>
        <end position="1542"/>
    </location>
</feature>
<accession>A0AAD1TZA4</accession>
<feature type="region of interest" description="Disordered" evidence="2">
    <location>
        <begin position="936"/>
        <end position="976"/>
    </location>
</feature>
<evidence type="ECO:0000313" key="4">
    <source>
        <dbReference type="Proteomes" id="UP001295684"/>
    </source>
</evidence>
<dbReference type="Gene3D" id="2.130.10.10">
    <property type="entry name" value="YVTN repeat-like/Quinoprotein amine dehydrogenase"/>
    <property type="match status" value="1"/>
</dbReference>
<dbReference type="GO" id="GO:0005737">
    <property type="term" value="C:cytoplasm"/>
    <property type="evidence" value="ECO:0007669"/>
    <property type="project" value="TreeGrafter"/>
</dbReference>
<dbReference type="SUPFAM" id="SSF50978">
    <property type="entry name" value="WD40 repeat-like"/>
    <property type="match status" value="2"/>
</dbReference>
<dbReference type="InterPro" id="IPR001680">
    <property type="entry name" value="WD40_rpt"/>
</dbReference>
<name>A0AAD1TZA4_EUPCR</name>
<dbReference type="PROSITE" id="PS50082">
    <property type="entry name" value="WD_REPEATS_2"/>
    <property type="match status" value="1"/>
</dbReference>
<dbReference type="InterPro" id="IPR049916">
    <property type="entry name" value="WDR72-like"/>
</dbReference>
<evidence type="ECO:0000256" key="1">
    <source>
        <dbReference type="PROSITE-ProRule" id="PRU00221"/>
    </source>
</evidence>
<dbReference type="InterPro" id="IPR036322">
    <property type="entry name" value="WD40_repeat_dom_sf"/>
</dbReference>
<dbReference type="SMART" id="SM00320">
    <property type="entry name" value="WD40"/>
    <property type="match status" value="2"/>
</dbReference>
<organism evidence="3 4">
    <name type="scientific">Euplotes crassus</name>
    <dbReference type="NCBI Taxonomy" id="5936"/>
    <lineage>
        <taxon>Eukaryota</taxon>
        <taxon>Sar</taxon>
        <taxon>Alveolata</taxon>
        <taxon>Ciliophora</taxon>
        <taxon>Intramacronucleata</taxon>
        <taxon>Spirotrichea</taxon>
        <taxon>Hypotrichia</taxon>
        <taxon>Euplotida</taxon>
        <taxon>Euplotidae</taxon>
        <taxon>Moneuplotes</taxon>
    </lineage>
</organism>
<dbReference type="EMBL" id="CAMPGE010000110">
    <property type="protein sequence ID" value="CAI2358833.1"/>
    <property type="molecule type" value="Genomic_DNA"/>
</dbReference>
<keyword evidence="4" id="KW-1185">Reference proteome</keyword>
<evidence type="ECO:0000256" key="2">
    <source>
        <dbReference type="SAM" id="MobiDB-lite"/>
    </source>
</evidence>
<evidence type="ECO:0000313" key="3">
    <source>
        <dbReference type="EMBL" id="CAI2358833.1"/>
    </source>
</evidence>